<evidence type="ECO:0000256" key="3">
    <source>
        <dbReference type="ARBA" id="ARBA00022603"/>
    </source>
</evidence>
<feature type="binding site" evidence="7">
    <location>
        <position position="157"/>
    </location>
    <ligand>
        <name>S-adenosyl-L-methionine</name>
        <dbReference type="ChEBI" id="CHEBI:59789"/>
    </ligand>
</feature>
<dbReference type="InterPro" id="IPR000780">
    <property type="entry name" value="CheR_MeTrfase"/>
</dbReference>
<proteinExistence type="predicted"/>
<protein>
    <recommendedName>
        <fullName evidence="6">Chemotaxis protein methyltransferase</fullName>
        <ecNumber evidence="6">2.1.1.80</ecNumber>
    </recommendedName>
</protein>
<dbReference type="EMBL" id="CAOF01000061">
    <property type="protein sequence ID" value="CCO45612.1"/>
    <property type="molecule type" value="Genomic_DNA"/>
</dbReference>
<evidence type="ECO:0000256" key="2">
    <source>
        <dbReference type="ARBA" id="ARBA00002759"/>
    </source>
</evidence>
<reference evidence="9 10" key="1">
    <citation type="journal article" date="2013" name="ISME J.">
        <title>Comparative genomics of pathogenic lineages of Vibrio nigripulchritudo identifies virulence-associated traits.</title>
        <authorList>
            <person name="Goudenege D."/>
            <person name="Labreuche Y."/>
            <person name="Krin E."/>
            <person name="Ansquer D."/>
            <person name="Mangenot S."/>
            <person name="Calteau A."/>
            <person name="Medigue C."/>
            <person name="Mazel D."/>
            <person name="Polz M.F."/>
            <person name="Le Roux F."/>
        </authorList>
    </citation>
    <scope>NUCLEOTIDE SEQUENCE [LARGE SCALE GENOMIC DNA]</scope>
    <source>
        <strain evidence="9 10">SOn1</strain>
    </source>
</reference>
<dbReference type="PANTHER" id="PTHR24422:SF19">
    <property type="entry name" value="CHEMOTAXIS PROTEIN METHYLTRANSFERASE"/>
    <property type="match status" value="1"/>
</dbReference>
<dbReference type="Gene3D" id="1.10.155.10">
    <property type="entry name" value="Chemotaxis receptor methyltransferase CheR, N-terminal domain"/>
    <property type="match status" value="1"/>
</dbReference>
<evidence type="ECO:0000256" key="4">
    <source>
        <dbReference type="ARBA" id="ARBA00022679"/>
    </source>
</evidence>
<evidence type="ECO:0000256" key="5">
    <source>
        <dbReference type="ARBA" id="ARBA00022691"/>
    </source>
</evidence>
<feature type="binding site" evidence="7">
    <location>
        <position position="91"/>
    </location>
    <ligand>
        <name>S-adenosyl-L-methionine</name>
        <dbReference type="ChEBI" id="CHEBI:59789"/>
    </ligand>
</feature>
<dbReference type="SUPFAM" id="SSF53335">
    <property type="entry name" value="S-adenosyl-L-methionine-dependent methyltransferases"/>
    <property type="match status" value="1"/>
</dbReference>
<dbReference type="PRINTS" id="PR00996">
    <property type="entry name" value="CHERMTFRASE"/>
</dbReference>
<name>A0AAV2VLX2_9VIBR</name>
<dbReference type="GO" id="GO:0008983">
    <property type="term" value="F:protein-glutamate O-methyltransferase activity"/>
    <property type="evidence" value="ECO:0007669"/>
    <property type="project" value="UniProtKB-EC"/>
</dbReference>
<feature type="binding site" evidence="7">
    <location>
        <begin position="215"/>
        <end position="216"/>
    </location>
    <ligand>
        <name>S-adenosyl-L-methionine</name>
        <dbReference type="ChEBI" id="CHEBI:59789"/>
    </ligand>
</feature>
<feature type="binding site" evidence="7">
    <location>
        <position position="131"/>
    </location>
    <ligand>
        <name>S-adenosyl-L-methionine</name>
        <dbReference type="ChEBI" id="CHEBI:59789"/>
    </ligand>
</feature>
<evidence type="ECO:0000256" key="7">
    <source>
        <dbReference type="PIRSR" id="PIRSR000410-1"/>
    </source>
</evidence>
<dbReference type="InterPro" id="IPR036804">
    <property type="entry name" value="CheR_N_sf"/>
</dbReference>
<dbReference type="RefSeq" id="WP_022611027.1">
    <property type="nucleotide sequence ID" value="NZ_LK391965.1"/>
</dbReference>
<organism evidence="9 10">
    <name type="scientific">Vibrio nigripulchritudo SOn1</name>
    <dbReference type="NCBI Taxonomy" id="1238450"/>
    <lineage>
        <taxon>Bacteria</taxon>
        <taxon>Pseudomonadati</taxon>
        <taxon>Pseudomonadota</taxon>
        <taxon>Gammaproteobacteria</taxon>
        <taxon>Vibrionales</taxon>
        <taxon>Vibrionaceae</taxon>
        <taxon>Vibrio</taxon>
    </lineage>
</organism>
<dbReference type="GO" id="GO:0032259">
    <property type="term" value="P:methylation"/>
    <property type="evidence" value="ECO:0007669"/>
    <property type="project" value="UniProtKB-KW"/>
</dbReference>
<dbReference type="InterPro" id="IPR026024">
    <property type="entry name" value="Chemotaxis_MeTrfase_CheR"/>
</dbReference>
<dbReference type="InterPro" id="IPR022641">
    <property type="entry name" value="CheR_N"/>
</dbReference>
<comment type="caution">
    <text evidence="9">The sequence shown here is derived from an EMBL/GenBank/DDBJ whole genome shotgun (WGS) entry which is preliminary data.</text>
</comment>
<evidence type="ECO:0000259" key="8">
    <source>
        <dbReference type="PROSITE" id="PS50123"/>
    </source>
</evidence>
<gene>
    <name evidence="9" type="ORF">VIBNISOn1_1530068</name>
</gene>
<keyword evidence="3 6" id="KW-0489">Methyltransferase</keyword>
<dbReference type="SUPFAM" id="SSF47757">
    <property type="entry name" value="Chemotaxis receptor methyltransferase CheR, N-terminal domain"/>
    <property type="match status" value="1"/>
</dbReference>
<dbReference type="InterPro" id="IPR050903">
    <property type="entry name" value="Bact_Chemotaxis_MeTrfase"/>
</dbReference>
<keyword evidence="5 6" id="KW-0949">S-adenosyl-L-methionine</keyword>
<feature type="binding site" evidence="7">
    <location>
        <position position="89"/>
    </location>
    <ligand>
        <name>S-adenosyl-L-methionine</name>
        <dbReference type="ChEBI" id="CHEBI:59789"/>
    </ligand>
</feature>
<feature type="domain" description="CheR-type methyltransferase" evidence="8">
    <location>
        <begin position="14"/>
        <end position="286"/>
    </location>
</feature>
<keyword evidence="4 6" id="KW-0808">Transferase</keyword>
<dbReference type="EC" id="2.1.1.80" evidence="6"/>
<evidence type="ECO:0000313" key="10">
    <source>
        <dbReference type="Proteomes" id="UP000018211"/>
    </source>
</evidence>
<sequence length="286" mass="33648">MGRVLSQAEPQSPLEGREFELTEQDFKYIQYFVHKSVGIYLSDKKKAMVYGRISRLLREHGFQRFSQYRELLESSDSERVNFINNLTTNKTHFFREYHHFEYLENVMIPKWFSERKTQLKIWSAGCSTGEEPYSYLAMLQKMQVFDRIDTVRVLATDLDTNVLAHARKGVYSDESIKTIPSEYLKGAFVKGKGRMTGNIKIKRQLQQHLTFNQLNLLADWPMNQQFDVISCRNVMIYFDKPTQETLIRRFYEHLADDGVLFIGHSESVGNCTDLFRHLGHTIYVKQ</sequence>
<accession>A0AAV2VLX2</accession>
<dbReference type="Pfam" id="PF01739">
    <property type="entry name" value="CheR"/>
    <property type="match status" value="1"/>
</dbReference>
<dbReference type="Pfam" id="PF03705">
    <property type="entry name" value="CheR_N"/>
    <property type="match status" value="1"/>
</dbReference>
<comment type="function">
    <text evidence="2 6">Methylation of the membrane-bound methyl-accepting chemotaxis proteins (MCP) to form gamma-glutamyl methyl ester residues in MCP.</text>
</comment>
<evidence type="ECO:0000256" key="6">
    <source>
        <dbReference type="PIRNR" id="PIRNR000410"/>
    </source>
</evidence>
<dbReference type="PROSITE" id="PS50123">
    <property type="entry name" value="CHER"/>
    <property type="match status" value="1"/>
</dbReference>
<dbReference type="PIRSF" id="PIRSF000410">
    <property type="entry name" value="CheR"/>
    <property type="match status" value="1"/>
</dbReference>
<feature type="binding site" evidence="7">
    <location>
        <position position="95"/>
    </location>
    <ligand>
        <name>S-adenosyl-L-methionine</name>
        <dbReference type="ChEBI" id="CHEBI:59789"/>
    </ligand>
</feature>
<dbReference type="InterPro" id="IPR029063">
    <property type="entry name" value="SAM-dependent_MTases_sf"/>
</dbReference>
<dbReference type="Gene3D" id="3.40.50.150">
    <property type="entry name" value="Vaccinia Virus protein VP39"/>
    <property type="match status" value="1"/>
</dbReference>
<feature type="binding site" evidence="7">
    <location>
        <begin position="232"/>
        <end position="233"/>
    </location>
    <ligand>
        <name>S-adenosyl-L-methionine</name>
        <dbReference type="ChEBI" id="CHEBI:59789"/>
    </ligand>
</feature>
<evidence type="ECO:0000313" key="9">
    <source>
        <dbReference type="EMBL" id="CCO45612.1"/>
    </source>
</evidence>
<dbReference type="AlphaFoldDB" id="A0AAV2VLX2"/>
<comment type="catalytic activity">
    <reaction evidence="1 6">
        <text>L-glutamyl-[protein] + S-adenosyl-L-methionine = [protein]-L-glutamate 5-O-methyl ester + S-adenosyl-L-homocysteine</text>
        <dbReference type="Rhea" id="RHEA:24452"/>
        <dbReference type="Rhea" id="RHEA-COMP:10208"/>
        <dbReference type="Rhea" id="RHEA-COMP:10311"/>
        <dbReference type="ChEBI" id="CHEBI:29973"/>
        <dbReference type="ChEBI" id="CHEBI:57856"/>
        <dbReference type="ChEBI" id="CHEBI:59789"/>
        <dbReference type="ChEBI" id="CHEBI:82795"/>
        <dbReference type="EC" id="2.1.1.80"/>
    </reaction>
</comment>
<dbReference type="Proteomes" id="UP000018211">
    <property type="component" value="Unassembled WGS sequence"/>
</dbReference>
<evidence type="ECO:0000256" key="1">
    <source>
        <dbReference type="ARBA" id="ARBA00001541"/>
    </source>
</evidence>
<dbReference type="InterPro" id="IPR022642">
    <property type="entry name" value="CheR_C"/>
</dbReference>
<dbReference type="SMART" id="SM00138">
    <property type="entry name" value="MeTrc"/>
    <property type="match status" value="1"/>
</dbReference>
<dbReference type="PANTHER" id="PTHR24422">
    <property type="entry name" value="CHEMOTAXIS PROTEIN METHYLTRANSFERASE"/>
    <property type="match status" value="1"/>
</dbReference>